<sequence>MFLHKTNFLLRALYPRFEWRVPTQEKVIYLTFDDGPIPDVTEFVLETLQNHQAKATFFCIGDNVKKHPGIFQQVHQAGHSIGNHTFNHLNGWKTEDEPYLENVRQCQQQLDLPTRLFRPPYGRMKRSQGHEVLKTHDVIMWDVLTGDFSLSLQPEVVLQKTLKYTEPGSIILFHDSLKAWPRMSYALPRVLSHFSERGYRFDGLPQTSGFRTLVA</sequence>
<gene>
    <name evidence="4" type="ORF">DUE52_28790</name>
</gene>
<dbReference type="RefSeq" id="WP_114409555.1">
    <property type="nucleotide sequence ID" value="NZ_QOWE01000032.1"/>
</dbReference>
<dbReference type="SUPFAM" id="SSF88713">
    <property type="entry name" value="Glycoside hydrolase/deacetylase"/>
    <property type="match status" value="1"/>
</dbReference>
<evidence type="ECO:0000259" key="3">
    <source>
        <dbReference type="PROSITE" id="PS51677"/>
    </source>
</evidence>
<proteinExistence type="predicted"/>
<dbReference type="OrthoDB" id="9812065at2"/>
<dbReference type="EMBL" id="QOWE01000032">
    <property type="protein sequence ID" value="RCR65984.1"/>
    <property type="molecule type" value="Genomic_DNA"/>
</dbReference>
<evidence type="ECO:0000313" key="4">
    <source>
        <dbReference type="EMBL" id="RCR65984.1"/>
    </source>
</evidence>
<evidence type="ECO:0000256" key="1">
    <source>
        <dbReference type="ARBA" id="ARBA00022723"/>
    </source>
</evidence>
<dbReference type="InterPro" id="IPR011330">
    <property type="entry name" value="Glyco_hydro/deAcase_b/a-brl"/>
</dbReference>
<dbReference type="PROSITE" id="PS51677">
    <property type="entry name" value="NODB"/>
    <property type="match status" value="1"/>
</dbReference>
<keyword evidence="2" id="KW-0378">Hydrolase</keyword>
<dbReference type="Gene3D" id="3.20.20.370">
    <property type="entry name" value="Glycoside hydrolase/deacetylase"/>
    <property type="match status" value="1"/>
</dbReference>
<dbReference type="InterPro" id="IPR050248">
    <property type="entry name" value="Polysacc_deacetylase_ArnD"/>
</dbReference>
<dbReference type="PANTHER" id="PTHR10587">
    <property type="entry name" value="GLYCOSYL TRANSFERASE-RELATED"/>
    <property type="match status" value="1"/>
</dbReference>
<comment type="caution">
    <text evidence="4">The sequence shown here is derived from an EMBL/GenBank/DDBJ whole genome shotgun (WGS) entry which is preliminary data.</text>
</comment>
<reference evidence="4 5" key="1">
    <citation type="submission" date="2018-07" db="EMBL/GenBank/DDBJ databases">
        <title>Genome analysis of Larkinella rosea.</title>
        <authorList>
            <person name="Zhou Z."/>
            <person name="Wang G."/>
        </authorList>
    </citation>
    <scope>NUCLEOTIDE SEQUENCE [LARGE SCALE GENOMIC DNA]</scope>
    <source>
        <strain evidence="5">zzj9</strain>
    </source>
</reference>
<dbReference type="Pfam" id="PF01522">
    <property type="entry name" value="Polysacc_deac_1"/>
    <property type="match status" value="1"/>
</dbReference>
<keyword evidence="1" id="KW-0479">Metal-binding</keyword>
<accession>A0A368JH12</accession>
<dbReference type="GO" id="GO:0016810">
    <property type="term" value="F:hydrolase activity, acting on carbon-nitrogen (but not peptide) bonds"/>
    <property type="evidence" value="ECO:0007669"/>
    <property type="project" value="InterPro"/>
</dbReference>
<dbReference type="GO" id="GO:0046872">
    <property type="term" value="F:metal ion binding"/>
    <property type="evidence" value="ECO:0007669"/>
    <property type="project" value="UniProtKB-KW"/>
</dbReference>
<dbReference type="GO" id="GO:0016020">
    <property type="term" value="C:membrane"/>
    <property type="evidence" value="ECO:0007669"/>
    <property type="project" value="TreeGrafter"/>
</dbReference>
<evidence type="ECO:0000313" key="5">
    <source>
        <dbReference type="Proteomes" id="UP000253383"/>
    </source>
</evidence>
<dbReference type="InterPro" id="IPR002509">
    <property type="entry name" value="NODB_dom"/>
</dbReference>
<dbReference type="AlphaFoldDB" id="A0A368JH12"/>
<dbReference type="Proteomes" id="UP000253383">
    <property type="component" value="Unassembled WGS sequence"/>
</dbReference>
<organism evidence="4 5">
    <name type="scientific">Larkinella punicea</name>
    <dbReference type="NCBI Taxonomy" id="2315727"/>
    <lineage>
        <taxon>Bacteria</taxon>
        <taxon>Pseudomonadati</taxon>
        <taxon>Bacteroidota</taxon>
        <taxon>Cytophagia</taxon>
        <taxon>Cytophagales</taxon>
        <taxon>Spirosomataceae</taxon>
        <taxon>Larkinella</taxon>
    </lineage>
</organism>
<dbReference type="GO" id="GO:0005975">
    <property type="term" value="P:carbohydrate metabolic process"/>
    <property type="evidence" value="ECO:0007669"/>
    <property type="project" value="InterPro"/>
</dbReference>
<protein>
    <submittedName>
        <fullName evidence="4">Polysaccharide deacetylase family protein</fullName>
    </submittedName>
</protein>
<dbReference type="PANTHER" id="PTHR10587:SF133">
    <property type="entry name" value="CHITIN DEACETYLASE 1-RELATED"/>
    <property type="match status" value="1"/>
</dbReference>
<feature type="domain" description="NodB homology" evidence="3">
    <location>
        <begin position="26"/>
        <end position="202"/>
    </location>
</feature>
<keyword evidence="5" id="KW-1185">Reference proteome</keyword>
<name>A0A368JH12_9BACT</name>
<evidence type="ECO:0000256" key="2">
    <source>
        <dbReference type="ARBA" id="ARBA00022801"/>
    </source>
</evidence>